<keyword evidence="5" id="KW-0106">Calcium</keyword>
<dbReference type="InterPro" id="IPR008707">
    <property type="entry name" value="B-propeller_PilY1"/>
</dbReference>
<accession>A0A6L6Q9B7</accession>
<protein>
    <recommendedName>
        <fullName evidence="7">PilY1 beta-propeller domain-containing protein</fullName>
    </recommendedName>
</protein>
<keyword evidence="6" id="KW-0281">Fimbrium</keyword>
<evidence type="ECO:0000313" key="9">
    <source>
        <dbReference type="Proteomes" id="UP000484015"/>
    </source>
</evidence>
<dbReference type="GO" id="GO:0009289">
    <property type="term" value="C:pilus"/>
    <property type="evidence" value="ECO:0007669"/>
    <property type="project" value="UniProtKB-SubCell"/>
</dbReference>
<keyword evidence="4" id="KW-0479">Metal-binding</keyword>
<evidence type="ECO:0000256" key="1">
    <source>
        <dbReference type="ARBA" id="ARBA00004561"/>
    </source>
</evidence>
<evidence type="ECO:0000256" key="3">
    <source>
        <dbReference type="ARBA" id="ARBA00022558"/>
    </source>
</evidence>
<evidence type="ECO:0000259" key="7">
    <source>
        <dbReference type="Pfam" id="PF05567"/>
    </source>
</evidence>
<sequence>MTLQPVALKRIAMEHVSLPPSCRPPRASRVAATLALALVALQAPQSVHADDIDIFTGASAGNSINPRILIVLDNTSNWARQSQQWPGGLQQGQSEANAIKTVISSLGSNVNIGLMEFVTGGNANQNGGFIRSAIRPMTTANKTSFSANLTTIYNNINSPDEKRNSHTPYGNLMYDTYNYFAGANAYSPSAVIASIADATGYTTPYSTFAAPLTANDTCGKNFVIFIGNPNSSGPASDDSANTAALAALGGTTSQLSLPNFTQGNVTQSTNVGTTSQCYASSTAAAAELTSFSAQCSTYTEGCVIGSATAAAGPIACPSGQLSYTVNRSVYTPASTTTTAGTPVTGTPTVNTGSTTNYYGSSSAVDANTDHGSMTCPATSTVTSGGNTAVTTYSCSYSVGAAIGSATPTTSSHVSTQTGNTGGAGCYAVSGGTNVGTGAGQWNPATSTDYGGLVCPANNSCTYSGVMTSNSSGCTGSGNRTVQITQTATPLRQFTINQTVTPTTTNSTTTTTPASTTTTALGYTSQCYAAAPTSSTGDYASQCTGTNISCTYGNAPTSTTLGACPAGTSVYSVLGTNTTLTNVATGTSSLDTHPFNADEWARFMHDKGVPVSGTTVRPSVTTYTIDVYNKQPNATHTSLLMSMAKAGGGKYFSATNEQAIVDALKQILVEILAVNTSFASTSLPVNATNRSQNENQVYIGMFRPDPDAKPRWFGNLKRYQLVANGSSVDLGDVNGTLAVNTLTGFVTPCATSYWTTDSGSYWGGMGLNPDPAGGCATTSYDAYSDAPDGPQVEKGAVAEMLRKGNQSSSGTSPTWAVNRNVYTVSNGSLAAFSTASSSLSDSLVRFIKGEDVNVEKGGAGTTRPSIHGDVIHSRPLPVNYGTSGVTVFYGANDGMFRAVDASSGVERWALVAPEFYSRLQRLKDNSPQVSYPNLASNTVPVPAAKDYFFDGSTGIYQNADNSKVWVLPTMRRGGRMIYALDVSTVSTPSLKWKVGCPNLSDDTGCTAGMSQIGQTWSTPSVAFIKGYSLTNPVVVVGGGYDGCEDADTASPSCASTKGGVIYVLDANTGSVVSSFTTTRAVASDISMVDIDNDGMPDYAYAADTGGNIYRVDFISIASGVASATALGSSSWTMRKVAYTNGGGRKFLFAPALLAVQDKVYVAIGTGDREHPLQSQYPYANVVNRFYVYKDDLKVTSGSKNLDSDLVDYTSSTTCDTAQVLPNSALNGWFMNLNQFGQGEQVVTSALIVSGMVTFSTNRPVDAAVASCSTSLGKAEGYWVNLFNASGGINSASTCNGTRASEFVGGGLPPSPVLATGVNVNGRAVSVVIGAVQRDGGASVAISPQKVRPVITSKRKRVYQSTSGQ</sequence>
<dbReference type="EMBL" id="WNLA01000029">
    <property type="protein sequence ID" value="MTW05768.1"/>
    <property type="molecule type" value="Genomic_DNA"/>
</dbReference>
<keyword evidence="3" id="KW-1029">Fimbrium biogenesis</keyword>
<keyword evidence="9" id="KW-1185">Reference proteome</keyword>
<feature type="domain" description="PilY1 beta-propeller" evidence="7">
    <location>
        <begin position="884"/>
        <end position="1114"/>
    </location>
</feature>
<evidence type="ECO:0000256" key="2">
    <source>
        <dbReference type="ARBA" id="ARBA00008387"/>
    </source>
</evidence>
<evidence type="ECO:0000256" key="4">
    <source>
        <dbReference type="ARBA" id="ARBA00022723"/>
    </source>
</evidence>
<gene>
    <name evidence="8" type="ORF">GM668_27195</name>
</gene>
<evidence type="ECO:0000256" key="5">
    <source>
        <dbReference type="ARBA" id="ARBA00022837"/>
    </source>
</evidence>
<dbReference type="OrthoDB" id="7156875at2"/>
<comment type="similarity">
    <text evidence="2">Belongs to the PilY1 family.</text>
</comment>
<evidence type="ECO:0000313" key="8">
    <source>
        <dbReference type="EMBL" id="MTW05768.1"/>
    </source>
</evidence>
<organism evidence="8 9">
    <name type="scientific">Pseudoduganella ginsengisoli</name>
    <dbReference type="NCBI Taxonomy" id="1462440"/>
    <lineage>
        <taxon>Bacteria</taxon>
        <taxon>Pseudomonadati</taxon>
        <taxon>Pseudomonadota</taxon>
        <taxon>Betaproteobacteria</taxon>
        <taxon>Burkholderiales</taxon>
        <taxon>Oxalobacteraceae</taxon>
        <taxon>Telluria group</taxon>
        <taxon>Pseudoduganella</taxon>
    </lineage>
</organism>
<proteinExistence type="inferred from homology"/>
<reference evidence="8 9" key="1">
    <citation type="submission" date="2019-11" db="EMBL/GenBank/DDBJ databases">
        <title>Type strains purchased from KCTC, JCM and DSMZ.</title>
        <authorList>
            <person name="Lu H."/>
        </authorList>
    </citation>
    <scope>NUCLEOTIDE SEQUENCE [LARGE SCALE GENOMIC DNA]</scope>
    <source>
        <strain evidence="8 9">KCTC 42409</strain>
    </source>
</reference>
<evidence type="ECO:0000256" key="6">
    <source>
        <dbReference type="ARBA" id="ARBA00023263"/>
    </source>
</evidence>
<comment type="subcellular location">
    <subcellularLocation>
        <location evidence="1">Fimbrium</location>
    </subcellularLocation>
</comment>
<comment type="caution">
    <text evidence="8">The sequence shown here is derived from an EMBL/GenBank/DDBJ whole genome shotgun (WGS) entry which is preliminary data.</text>
</comment>
<dbReference type="InterPro" id="IPR011047">
    <property type="entry name" value="Quinoprotein_ADH-like_sf"/>
</dbReference>
<name>A0A6L6Q9B7_9BURK</name>
<dbReference type="SUPFAM" id="SSF50998">
    <property type="entry name" value="Quinoprotein alcohol dehydrogenase-like"/>
    <property type="match status" value="1"/>
</dbReference>
<dbReference type="GO" id="GO:0046872">
    <property type="term" value="F:metal ion binding"/>
    <property type="evidence" value="ECO:0007669"/>
    <property type="project" value="UniProtKB-KW"/>
</dbReference>
<dbReference type="Pfam" id="PF05567">
    <property type="entry name" value="T4P_PilY1"/>
    <property type="match status" value="1"/>
</dbReference>
<dbReference type="Proteomes" id="UP000484015">
    <property type="component" value="Unassembled WGS sequence"/>
</dbReference>